<dbReference type="GO" id="GO:0019628">
    <property type="term" value="P:urate catabolic process"/>
    <property type="evidence" value="ECO:0007669"/>
    <property type="project" value="TreeGrafter"/>
</dbReference>
<dbReference type="NCBIfam" id="TIGR02962">
    <property type="entry name" value="hdxy_isourate"/>
    <property type="match status" value="1"/>
</dbReference>
<comment type="catalytic activity">
    <reaction evidence="2">
        <text>5-hydroxy-2-oxo-4-ureido-2,5-dihydro-1H-imidazole-5-carboxylate + H(+) = (S)-allantoin + CO2</text>
        <dbReference type="Rhea" id="RHEA:26301"/>
        <dbReference type="ChEBI" id="CHEBI:15378"/>
        <dbReference type="ChEBI" id="CHEBI:15678"/>
        <dbReference type="ChEBI" id="CHEBI:16526"/>
        <dbReference type="ChEBI" id="CHEBI:58639"/>
        <dbReference type="EC" id="4.1.1.97"/>
    </reaction>
</comment>
<dbReference type="GO" id="GO:0006144">
    <property type="term" value="P:purine nucleobase metabolic process"/>
    <property type="evidence" value="ECO:0007669"/>
    <property type="project" value="UniProtKB-KW"/>
</dbReference>
<dbReference type="NCBIfam" id="NF010372">
    <property type="entry name" value="PRK13798.1"/>
    <property type="match status" value="1"/>
</dbReference>
<sequence length="303" mass="32910">MAIPVSRETLLTCCHSGAWADAVLAKQPFQSMEKLIEGARSAWWNETPITGWLEAFAAHPRLGDRRGLAQRSGAFSDLSRDEQSSAAGAAEATLAALADWNARYEARFGHIFIACAAGTPADRMLAMVKQRYTNDPATELSVAAGEQMKITELRLAKLVGAVPSPANVAARRTGESLRSPITTHVLDTARGKPASGVRIVLERAAPGSSNAWQHVGAGKTNGDGRVPDLLPPAASVAPGVYRITFDTSEYMRRCRAEHPAFFPAKPFYPRVSVFFEILESQVNDHFHVPLTWNPYGYSTYRGS</sequence>
<feature type="domain" description="Transthyretin/hydroxyisourate hydrolase" evidence="8">
    <location>
        <begin position="181"/>
        <end position="302"/>
    </location>
</feature>
<accession>A0A1D2A1W2</accession>
<protein>
    <submittedName>
        <fullName evidence="10">Uncharacterized protein</fullName>
    </submittedName>
</protein>
<dbReference type="CDD" id="cd05822">
    <property type="entry name" value="TLP_HIUase"/>
    <property type="match status" value="1"/>
</dbReference>
<dbReference type="InterPro" id="IPR017595">
    <property type="entry name" value="OHCU_decarboxylase-2"/>
</dbReference>
<keyword evidence="6" id="KW-0378">Hydrolase</keyword>
<evidence type="ECO:0000259" key="8">
    <source>
        <dbReference type="Pfam" id="PF00576"/>
    </source>
</evidence>
<dbReference type="Gene3D" id="2.60.40.180">
    <property type="entry name" value="Transthyretin/hydroxyisourate hydrolase domain"/>
    <property type="match status" value="1"/>
</dbReference>
<evidence type="ECO:0000256" key="5">
    <source>
        <dbReference type="ARBA" id="ARBA00022793"/>
    </source>
</evidence>
<keyword evidence="7" id="KW-0456">Lyase</keyword>
<dbReference type="GO" id="GO:0033971">
    <property type="term" value="F:hydroxyisourate hydrolase activity"/>
    <property type="evidence" value="ECO:0007669"/>
    <property type="project" value="UniProtKB-EC"/>
</dbReference>
<evidence type="ECO:0000313" key="10">
    <source>
        <dbReference type="EMBL" id="JAT73177.1"/>
    </source>
</evidence>
<evidence type="ECO:0000256" key="6">
    <source>
        <dbReference type="ARBA" id="ARBA00022801"/>
    </source>
</evidence>
<dbReference type="InterPro" id="IPR023416">
    <property type="entry name" value="Transthyretin/HIU_hydrolase_d"/>
</dbReference>
<evidence type="ECO:0000256" key="1">
    <source>
        <dbReference type="ARBA" id="ARBA00001043"/>
    </source>
</evidence>
<dbReference type="PANTHER" id="PTHR43466:SF1">
    <property type="entry name" value="2-OXO-4-HYDROXY-4-CARBOXY-5-UREIDOIMIDAZOLINE DECARBOXYLASE-RELATED"/>
    <property type="match status" value="1"/>
</dbReference>
<dbReference type="InterPro" id="IPR036817">
    <property type="entry name" value="Transthyretin/HIU_hydrolase_sf"/>
</dbReference>
<evidence type="ECO:0000256" key="3">
    <source>
        <dbReference type="ARBA" id="ARBA00004754"/>
    </source>
</evidence>
<dbReference type="NCBIfam" id="TIGR03180">
    <property type="entry name" value="UraD_2"/>
    <property type="match status" value="1"/>
</dbReference>
<comment type="catalytic activity">
    <reaction evidence="1">
        <text>5-hydroxyisourate + H2O = 5-hydroxy-2-oxo-4-ureido-2,5-dihydro-1H-imidazole-5-carboxylate + H(+)</text>
        <dbReference type="Rhea" id="RHEA:23736"/>
        <dbReference type="ChEBI" id="CHEBI:15377"/>
        <dbReference type="ChEBI" id="CHEBI:15378"/>
        <dbReference type="ChEBI" id="CHEBI:18072"/>
        <dbReference type="ChEBI" id="CHEBI:58639"/>
        <dbReference type="EC" id="3.5.2.17"/>
    </reaction>
</comment>
<dbReference type="Pfam" id="PF09349">
    <property type="entry name" value="OHCU_decarbox"/>
    <property type="match status" value="1"/>
</dbReference>
<dbReference type="PROSITE" id="PS00768">
    <property type="entry name" value="TRANSTHYRETIN_1"/>
    <property type="match status" value="1"/>
</dbReference>
<keyword evidence="5" id="KW-0210">Decarboxylase</keyword>
<evidence type="ECO:0000256" key="7">
    <source>
        <dbReference type="ARBA" id="ARBA00023239"/>
    </source>
</evidence>
<dbReference type="GO" id="GO:0051997">
    <property type="term" value="F:2-oxo-4-hydroxy-4-carboxy-5-ureidoimidazoline decarboxylase activity"/>
    <property type="evidence" value="ECO:0007669"/>
    <property type="project" value="UniProtKB-EC"/>
</dbReference>
<evidence type="ECO:0000256" key="4">
    <source>
        <dbReference type="ARBA" id="ARBA00022631"/>
    </source>
</evidence>
<name>A0A1D2A1W2_AUXPR</name>
<dbReference type="AlphaFoldDB" id="A0A1D2A1W2"/>
<dbReference type="PANTHER" id="PTHR43466">
    <property type="entry name" value="2-OXO-4-HYDROXY-4-CARBOXY-5-UREIDOIMIDAZOLINE DECARBOXYLASE-RELATED"/>
    <property type="match status" value="1"/>
</dbReference>
<dbReference type="InterPro" id="IPR023418">
    <property type="entry name" value="Thyroxine_BS"/>
</dbReference>
<reference evidence="10" key="1">
    <citation type="submission" date="2015-08" db="EMBL/GenBank/DDBJ databases">
        <authorList>
            <person name="Babu N.S."/>
            <person name="Beckwith C.J."/>
            <person name="Beseler K.G."/>
            <person name="Brison A."/>
            <person name="Carone J.V."/>
            <person name="Caskin T.P."/>
            <person name="Diamond M."/>
            <person name="Durham M.E."/>
            <person name="Foxe J.M."/>
            <person name="Go M."/>
            <person name="Henderson B.A."/>
            <person name="Jones I.B."/>
            <person name="McGettigan J.A."/>
            <person name="Micheletti S.J."/>
            <person name="Nasrallah M.E."/>
            <person name="Ortiz D."/>
            <person name="Piller C.R."/>
            <person name="Privatt S.R."/>
            <person name="Schneider S.L."/>
            <person name="Sharp S."/>
            <person name="Smith T.C."/>
            <person name="Stanton J.D."/>
            <person name="Ullery H.E."/>
            <person name="Wilson R.J."/>
            <person name="Serrano M.G."/>
            <person name="Buck G."/>
            <person name="Lee V."/>
            <person name="Wang Y."/>
            <person name="Carvalho R."/>
            <person name="Voegtly L."/>
            <person name="Shi R."/>
            <person name="Duckworth R."/>
            <person name="Johnson A."/>
            <person name="Loviza R."/>
            <person name="Walstead R."/>
            <person name="Shah Z."/>
            <person name="Kiflezghi M."/>
            <person name="Wade K."/>
            <person name="Ball S.L."/>
            <person name="Bradley K.W."/>
            <person name="Asai D.J."/>
            <person name="Bowman C.A."/>
            <person name="Russell D.A."/>
            <person name="Pope W.H."/>
            <person name="Jacobs-Sera D."/>
            <person name="Hendrix R.W."/>
            <person name="Hatfull G.F."/>
        </authorList>
    </citation>
    <scope>NUCLEOTIDE SEQUENCE</scope>
</reference>
<comment type="pathway">
    <text evidence="3">Purine metabolism; urate degradation; (S)-allantoin from urate: step 3/3.</text>
</comment>
<organism evidence="10">
    <name type="scientific">Auxenochlorella protothecoides</name>
    <name type="common">Green microalga</name>
    <name type="synonym">Chlorella protothecoides</name>
    <dbReference type="NCBI Taxonomy" id="3075"/>
    <lineage>
        <taxon>Eukaryota</taxon>
        <taxon>Viridiplantae</taxon>
        <taxon>Chlorophyta</taxon>
        <taxon>core chlorophytes</taxon>
        <taxon>Trebouxiophyceae</taxon>
        <taxon>Chlorellales</taxon>
        <taxon>Chlorellaceae</taxon>
        <taxon>Auxenochlorella</taxon>
    </lineage>
</organism>
<evidence type="ECO:0000259" key="9">
    <source>
        <dbReference type="Pfam" id="PF09349"/>
    </source>
</evidence>
<dbReference type="InterPro" id="IPR014306">
    <property type="entry name" value="Hydroxyisourate_hydrolase"/>
</dbReference>
<dbReference type="InterPro" id="IPR036778">
    <property type="entry name" value="OHCU_decarboxylase_sf"/>
</dbReference>
<dbReference type="SUPFAM" id="SSF158694">
    <property type="entry name" value="UraD-Like"/>
    <property type="match status" value="1"/>
</dbReference>
<keyword evidence="4" id="KW-0659">Purine metabolism</keyword>
<dbReference type="Pfam" id="PF00576">
    <property type="entry name" value="Transthyretin"/>
    <property type="match status" value="1"/>
</dbReference>
<evidence type="ECO:0000256" key="2">
    <source>
        <dbReference type="ARBA" id="ARBA00001163"/>
    </source>
</evidence>
<proteinExistence type="predicted"/>
<dbReference type="EMBL" id="GDKF01005445">
    <property type="protein sequence ID" value="JAT73177.1"/>
    <property type="molecule type" value="Transcribed_RNA"/>
</dbReference>
<dbReference type="InterPro" id="IPR018020">
    <property type="entry name" value="OHCU_decarboxylase"/>
</dbReference>
<dbReference type="SUPFAM" id="SSF49472">
    <property type="entry name" value="Transthyretin (synonym: prealbumin)"/>
    <property type="match status" value="1"/>
</dbReference>
<gene>
    <name evidence="10" type="ORF">g.63770</name>
</gene>
<feature type="domain" description="Oxo-4-hydroxy-4-carboxy-5-ureidoimidazoline decarboxylase" evidence="9">
    <location>
        <begin position="8"/>
        <end position="156"/>
    </location>
</feature>
<dbReference type="GO" id="GO:0005777">
    <property type="term" value="C:peroxisome"/>
    <property type="evidence" value="ECO:0007669"/>
    <property type="project" value="TreeGrafter"/>
</dbReference>
<dbReference type="Gene3D" id="1.10.3330.10">
    <property type="entry name" value="Oxo-4-hydroxy-4-carboxy-5-ureidoimidazoline decarboxylase"/>
    <property type="match status" value="1"/>
</dbReference>